<protein>
    <submittedName>
        <fullName evidence="2">DUF3617 domain-containing protein</fullName>
    </submittedName>
</protein>
<dbReference type="Proteomes" id="UP000706039">
    <property type="component" value="Unassembled WGS sequence"/>
</dbReference>
<evidence type="ECO:0000313" key="3">
    <source>
        <dbReference type="Proteomes" id="UP000706039"/>
    </source>
</evidence>
<organism evidence="2 3">
    <name type="scientific">Sphingomonas colocasiae</name>
    <dbReference type="NCBI Taxonomy" id="1848973"/>
    <lineage>
        <taxon>Bacteria</taxon>
        <taxon>Pseudomonadati</taxon>
        <taxon>Pseudomonadota</taxon>
        <taxon>Alphaproteobacteria</taxon>
        <taxon>Sphingomonadales</taxon>
        <taxon>Sphingomonadaceae</taxon>
        <taxon>Sphingomonas</taxon>
    </lineage>
</organism>
<dbReference type="InterPro" id="IPR022061">
    <property type="entry name" value="DUF3617"/>
</dbReference>
<sequence>MRLAAAAPLILMLGGAAPGPVQPGGWTHSMTIHSATIPGIPGFLIPKGRPKQYRTCLSPNDAANNPGMVLRGEDMECTPRRFSMANGQIASVATCTDRKLGVPMTVTSTGSFTATSYELRSVSTGTRNGKPMRIETTSSGKLTHRC</sequence>
<name>A0ABS7PLY0_9SPHN</name>
<feature type="region of interest" description="Disordered" evidence="1">
    <location>
        <begin position="123"/>
        <end position="146"/>
    </location>
</feature>
<evidence type="ECO:0000313" key="2">
    <source>
        <dbReference type="EMBL" id="MBY8822323.1"/>
    </source>
</evidence>
<dbReference type="EMBL" id="JAINVV010000004">
    <property type="protein sequence ID" value="MBY8822323.1"/>
    <property type="molecule type" value="Genomic_DNA"/>
</dbReference>
<feature type="compositionally biased region" description="Polar residues" evidence="1">
    <location>
        <begin position="135"/>
        <end position="146"/>
    </location>
</feature>
<proteinExistence type="predicted"/>
<keyword evidence="3" id="KW-1185">Reference proteome</keyword>
<evidence type="ECO:0000256" key="1">
    <source>
        <dbReference type="SAM" id="MobiDB-lite"/>
    </source>
</evidence>
<accession>A0ABS7PLY0</accession>
<dbReference type="RefSeq" id="WP_222989415.1">
    <property type="nucleotide sequence ID" value="NZ_JAINVV010000004.1"/>
</dbReference>
<dbReference type="Pfam" id="PF12276">
    <property type="entry name" value="DUF3617"/>
    <property type="match status" value="1"/>
</dbReference>
<gene>
    <name evidence="2" type="ORF">K7G82_08475</name>
</gene>
<comment type="caution">
    <text evidence="2">The sequence shown here is derived from an EMBL/GenBank/DDBJ whole genome shotgun (WGS) entry which is preliminary data.</text>
</comment>
<reference evidence="2 3" key="1">
    <citation type="submission" date="2021-08" db="EMBL/GenBank/DDBJ databases">
        <authorList>
            <person name="Tuo L."/>
        </authorList>
    </citation>
    <scope>NUCLEOTIDE SEQUENCE [LARGE SCALE GENOMIC DNA]</scope>
    <source>
        <strain evidence="2 3">JCM 31229</strain>
    </source>
</reference>